<comment type="similarity">
    <text evidence="2 10">Belongs to the TRAFAC class translation factor GTPase superfamily. Classic translation factor GTPase family. EF-G/EF-2 subfamily.</text>
</comment>
<name>A0A1N5VJN9_9ARCH</name>
<dbReference type="Proteomes" id="UP000195607">
    <property type="component" value="Chromosome I"/>
</dbReference>
<dbReference type="Gene3D" id="3.30.70.240">
    <property type="match status" value="1"/>
</dbReference>
<evidence type="ECO:0000256" key="4">
    <source>
        <dbReference type="ARBA" id="ARBA00022490"/>
    </source>
</evidence>
<protein>
    <recommendedName>
        <fullName evidence="3 10">Elongation factor 2</fullName>
        <shortName evidence="10">EF-2</shortName>
    </recommendedName>
</protein>
<evidence type="ECO:0000313" key="12">
    <source>
        <dbReference type="EMBL" id="SIM72928.1"/>
    </source>
</evidence>
<dbReference type="PANTHER" id="PTHR42908">
    <property type="entry name" value="TRANSLATION ELONGATION FACTOR-RELATED"/>
    <property type="match status" value="1"/>
</dbReference>
<dbReference type="InterPro" id="IPR004543">
    <property type="entry name" value="Transl_elong_EFG/EF2_arc"/>
</dbReference>
<dbReference type="SMART" id="SM00838">
    <property type="entry name" value="EFG_C"/>
    <property type="match status" value="1"/>
</dbReference>
<dbReference type="EMBL" id="LT671858">
    <property type="protein sequence ID" value="SIM72928.1"/>
    <property type="molecule type" value="Genomic_DNA"/>
</dbReference>
<dbReference type="Pfam" id="PF00679">
    <property type="entry name" value="EFG_C"/>
    <property type="match status" value="1"/>
</dbReference>
<dbReference type="InterPro" id="IPR004161">
    <property type="entry name" value="EFTu-like_2"/>
</dbReference>
<dbReference type="Pfam" id="PF00009">
    <property type="entry name" value="GTP_EFTU"/>
    <property type="match status" value="1"/>
</dbReference>
<evidence type="ECO:0000256" key="10">
    <source>
        <dbReference type="HAMAP-Rule" id="MF_00054"/>
    </source>
</evidence>
<dbReference type="InterPro" id="IPR027417">
    <property type="entry name" value="P-loop_NTPase"/>
</dbReference>
<dbReference type="InterPro" id="IPR000795">
    <property type="entry name" value="T_Tr_GTP-bd_dom"/>
</dbReference>
<dbReference type="Gene3D" id="2.40.30.10">
    <property type="entry name" value="Translation factors"/>
    <property type="match status" value="1"/>
</dbReference>
<dbReference type="CDD" id="cd01514">
    <property type="entry name" value="Elongation_Factor_C"/>
    <property type="match status" value="1"/>
</dbReference>
<dbReference type="SUPFAM" id="SSF54980">
    <property type="entry name" value="EF-G C-terminal domain-like"/>
    <property type="match status" value="2"/>
</dbReference>
<evidence type="ECO:0000256" key="5">
    <source>
        <dbReference type="ARBA" id="ARBA00022741"/>
    </source>
</evidence>
<evidence type="ECO:0000256" key="2">
    <source>
        <dbReference type="ARBA" id="ARBA00005870"/>
    </source>
</evidence>
<dbReference type="HAMAP" id="MF_00054_A">
    <property type="entry name" value="EF_G_EF_2_A"/>
    <property type="match status" value="1"/>
</dbReference>
<evidence type="ECO:0000313" key="13">
    <source>
        <dbReference type="Proteomes" id="UP000195607"/>
    </source>
</evidence>
<reference evidence="12 13" key="1">
    <citation type="submission" date="2016-04" db="EMBL/GenBank/DDBJ databases">
        <authorList>
            <person name="Evans L.H."/>
            <person name="Alamgir A."/>
            <person name="Owens N."/>
            <person name="Weber N.D."/>
            <person name="Virtaneva K."/>
            <person name="Barbian K."/>
            <person name="Babar A."/>
            <person name="Rosenke K."/>
        </authorList>
    </citation>
    <scope>NUCLEOTIDE SEQUENCE [LARGE SCALE GENOMIC DNA]</scope>
    <source>
        <strain evidence="13">S5(T) (JCM 30642 \VKM B-2941)</strain>
    </source>
</reference>
<dbReference type="PANTHER" id="PTHR42908:SF3">
    <property type="entry name" value="ELONGATION FACTOR-LIKE GTPASE 1"/>
    <property type="match status" value="1"/>
</dbReference>
<dbReference type="PROSITE" id="PS00301">
    <property type="entry name" value="G_TR_1"/>
    <property type="match status" value="1"/>
</dbReference>
<dbReference type="SMART" id="SM00889">
    <property type="entry name" value="EFG_IV"/>
    <property type="match status" value="1"/>
</dbReference>
<dbReference type="InterPro" id="IPR041095">
    <property type="entry name" value="EFG_II"/>
</dbReference>
<dbReference type="AlphaFoldDB" id="A0A1N5VJN9"/>
<feature type="binding site" evidence="10">
    <location>
        <begin position="28"/>
        <end position="35"/>
    </location>
    <ligand>
        <name>GTP</name>
        <dbReference type="ChEBI" id="CHEBI:37565"/>
    </ligand>
</feature>
<dbReference type="CDD" id="cd01681">
    <property type="entry name" value="aeEF2_snRNP_like_IV"/>
    <property type="match status" value="1"/>
</dbReference>
<dbReference type="Pfam" id="PF03764">
    <property type="entry name" value="EFG_IV"/>
    <property type="match status" value="1"/>
</dbReference>
<evidence type="ECO:0000256" key="7">
    <source>
        <dbReference type="ARBA" id="ARBA00022917"/>
    </source>
</evidence>
<dbReference type="GO" id="GO:0005829">
    <property type="term" value="C:cytosol"/>
    <property type="evidence" value="ECO:0007669"/>
    <property type="project" value="TreeGrafter"/>
</dbReference>
<dbReference type="RefSeq" id="WP_148689952.1">
    <property type="nucleotide sequence ID" value="NZ_LT671858.1"/>
</dbReference>
<keyword evidence="7 10" id="KW-0648">Protein biosynthesis</keyword>
<proteinExistence type="inferred from homology"/>
<dbReference type="PROSITE" id="PS51722">
    <property type="entry name" value="G_TR_2"/>
    <property type="match status" value="1"/>
</dbReference>
<dbReference type="GO" id="GO:0003746">
    <property type="term" value="F:translation elongation factor activity"/>
    <property type="evidence" value="ECO:0007669"/>
    <property type="project" value="UniProtKB-UniRule"/>
</dbReference>
<dbReference type="InterPro" id="IPR014721">
    <property type="entry name" value="Ribsml_uS5_D2-typ_fold_subgr"/>
</dbReference>
<dbReference type="Gene3D" id="3.30.70.870">
    <property type="entry name" value="Elongation Factor G (Translational Gtpase), domain 3"/>
    <property type="match status" value="1"/>
</dbReference>
<comment type="function">
    <text evidence="9 10">Catalyzes the GTP-dependent ribosomal translocation step during translation elongation. During this step, the ribosome changes from the pre-translocational (PRE) to the post-translocational (POST) state as the newly formed A-site-bound peptidyl-tRNA and P-site-bound deacylated tRNA move to the P and E sites, respectively. Catalyzes the coordinated movement of the two tRNA molecules, the mRNA and conformational changes in the ribosome.</text>
</comment>
<dbReference type="InterPro" id="IPR005225">
    <property type="entry name" value="Small_GTP-bd"/>
</dbReference>
<evidence type="ECO:0000256" key="8">
    <source>
        <dbReference type="ARBA" id="ARBA00023134"/>
    </source>
</evidence>
<gene>
    <name evidence="10" type="primary">fusA</name>
    <name evidence="12" type="ORF">CSP5_1397</name>
</gene>
<evidence type="ECO:0000259" key="11">
    <source>
        <dbReference type="PROSITE" id="PS51722"/>
    </source>
</evidence>
<dbReference type="PRINTS" id="PR00315">
    <property type="entry name" value="ELONGATNFCT"/>
</dbReference>
<dbReference type="Gene3D" id="3.30.230.10">
    <property type="match status" value="1"/>
</dbReference>
<dbReference type="InterPro" id="IPR035647">
    <property type="entry name" value="EFG_III/V"/>
</dbReference>
<keyword evidence="5 10" id="KW-0547">Nucleotide-binding</keyword>
<evidence type="ECO:0000256" key="9">
    <source>
        <dbReference type="ARBA" id="ARBA00024731"/>
    </source>
</evidence>
<dbReference type="NCBIfam" id="TIGR00490">
    <property type="entry name" value="aEF-2"/>
    <property type="match status" value="1"/>
</dbReference>
<dbReference type="InterPro" id="IPR005517">
    <property type="entry name" value="Transl_elong_EFG/EF2_IV"/>
</dbReference>
<dbReference type="Pfam" id="PF03144">
    <property type="entry name" value="GTP_EFTU_D2"/>
    <property type="match status" value="1"/>
</dbReference>
<dbReference type="SUPFAM" id="SSF50447">
    <property type="entry name" value="Translation proteins"/>
    <property type="match status" value="1"/>
</dbReference>
<feature type="binding site" evidence="10">
    <location>
        <begin position="94"/>
        <end position="98"/>
    </location>
    <ligand>
        <name>GTP</name>
        <dbReference type="ChEBI" id="CHEBI:37565"/>
    </ligand>
</feature>
<dbReference type="Pfam" id="PF14492">
    <property type="entry name" value="EFG_III"/>
    <property type="match status" value="1"/>
</dbReference>
<evidence type="ECO:0000256" key="1">
    <source>
        <dbReference type="ARBA" id="ARBA00004496"/>
    </source>
</evidence>
<dbReference type="CDD" id="cd16261">
    <property type="entry name" value="EF2_snRNP_III"/>
    <property type="match status" value="1"/>
</dbReference>
<dbReference type="CDD" id="cd16268">
    <property type="entry name" value="EF2_II"/>
    <property type="match status" value="1"/>
</dbReference>
<dbReference type="SUPFAM" id="SSF54211">
    <property type="entry name" value="Ribosomal protein S5 domain 2-like"/>
    <property type="match status" value="1"/>
</dbReference>
<dbReference type="NCBIfam" id="TIGR00231">
    <property type="entry name" value="small_GTP"/>
    <property type="match status" value="1"/>
</dbReference>
<dbReference type="InterPro" id="IPR000640">
    <property type="entry name" value="EFG_V-like"/>
</dbReference>
<keyword evidence="6 10" id="KW-0251">Elongation factor</keyword>
<dbReference type="GO" id="GO:0003924">
    <property type="term" value="F:GTPase activity"/>
    <property type="evidence" value="ECO:0007669"/>
    <property type="project" value="InterPro"/>
</dbReference>
<dbReference type="GO" id="GO:1990904">
    <property type="term" value="C:ribonucleoprotein complex"/>
    <property type="evidence" value="ECO:0007669"/>
    <property type="project" value="TreeGrafter"/>
</dbReference>
<feature type="domain" description="Tr-type G" evidence="11">
    <location>
        <begin position="19"/>
        <end position="230"/>
    </location>
</feature>
<dbReference type="InterPro" id="IPR009000">
    <property type="entry name" value="Transl_B-barrel_sf"/>
</dbReference>
<organism evidence="12 13">
    <name type="scientific">Cuniculiplasma divulgatum</name>
    <dbReference type="NCBI Taxonomy" id="1673428"/>
    <lineage>
        <taxon>Archaea</taxon>
        <taxon>Methanobacteriati</taxon>
        <taxon>Thermoplasmatota</taxon>
        <taxon>Thermoplasmata</taxon>
        <taxon>Thermoplasmatales</taxon>
        <taxon>Cuniculiplasmataceae</taxon>
        <taxon>Cuniculiplasma</taxon>
    </lineage>
</organism>
<accession>A0A1N5VJN9</accession>
<dbReference type="Gene3D" id="3.40.50.300">
    <property type="entry name" value="P-loop containing nucleotide triphosphate hydrolases"/>
    <property type="match status" value="1"/>
</dbReference>
<dbReference type="InterPro" id="IPR020568">
    <property type="entry name" value="Ribosomal_Su5_D2-typ_SF"/>
</dbReference>
<dbReference type="GeneID" id="41588642"/>
<evidence type="ECO:0000256" key="6">
    <source>
        <dbReference type="ARBA" id="ARBA00022768"/>
    </source>
</evidence>
<dbReference type="SUPFAM" id="SSF52540">
    <property type="entry name" value="P-loop containing nucleoside triphosphate hydrolases"/>
    <property type="match status" value="1"/>
</dbReference>
<keyword evidence="8 10" id="KW-0342">GTP-binding</keyword>
<dbReference type="FunFam" id="3.30.70.240:FF:000001">
    <property type="entry name" value="Elongation factor G"/>
    <property type="match status" value="1"/>
</dbReference>
<dbReference type="FunFam" id="3.30.70.870:FF:000002">
    <property type="entry name" value="Translation elongation factor 2"/>
    <property type="match status" value="1"/>
</dbReference>
<feature type="modified residue" description="Diphthamide" evidence="10">
    <location>
        <position position="599"/>
    </location>
</feature>
<dbReference type="CDD" id="cd01885">
    <property type="entry name" value="EF2"/>
    <property type="match status" value="1"/>
</dbReference>
<dbReference type="InterPro" id="IPR031157">
    <property type="entry name" value="G_TR_CS"/>
</dbReference>
<sequence>MGRKEDNIAKAATLVNKAESIRNIDIAAHIDHGKTTLSDNLIAGAGMMSEDLAGKQLMLDYDEQEQARGITINAANASMVHQVDGKDYLINLIDTPGHVDFGGDVTRAMRAVDGCIIVVDSVEGVMPQTETVIRQALREYVKPTMFINKVDRLINELKLNSEEMQKKFIKIINDVNKLIAKYAPDKFKKEWELSVQNGKVSFGSAYNNWAISVPAMKVFNVNFNDIVSMVREGKQKELAKKAPLHKIILNMVVHHLPDPKQASEYRIPNVWHGDLESQVGKSMMVCDTKGPLAMMITKIIVDPHAGEIAVGRVFSGTLTKGQELYISSASGKFKIQTIAMMVGPDRIQVDSIPAGNIAAVIGLKSAIAGSTVSAVADMEPFEPMTHYTDPVVTLAIEAKHTSDLPKLIDVLKTVSKADPSIQVNINQETGEHLISGMGELHLEVTLYRIKNDYKIEVTTSDPIVVYRETVERTGGPFEGKSPNKHNKFYFKVEPLEESVVQLIKDGVLPQGSKFKDKRATIEQLQNAGIDRDTARGITAVMGENVMFDVTKGIQYLDETMELLLESFKEVVERGPLANEGMTHIKASLVDAKLHEDSIHRGPAQVIPAGRNSLYGAICQARRVLMEPIQKVYINVPQDIMGSVTNEIQQRRGVVDEMNIEGDDIVIVARVPVSGMFGFASAIRSATGGKVLWSSENSGYQKVPPEIQKEVVSKIRTRKGLKPEPYNEDYYSSL</sequence>
<feature type="binding site" evidence="10">
    <location>
        <begin position="148"/>
        <end position="151"/>
    </location>
    <ligand>
        <name>GTP</name>
        <dbReference type="ChEBI" id="CHEBI:37565"/>
    </ligand>
</feature>
<comment type="subcellular location">
    <subcellularLocation>
        <location evidence="1 10">Cytoplasm</location>
    </subcellularLocation>
</comment>
<evidence type="ECO:0000256" key="3">
    <source>
        <dbReference type="ARBA" id="ARBA00017891"/>
    </source>
</evidence>
<dbReference type="GO" id="GO:0005525">
    <property type="term" value="F:GTP binding"/>
    <property type="evidence" value="ECO:0007669"/>
    <property type="project" value="UniProtKB-UniRule"/>
</dbReference>
<keyword evidence="4 10" id="KW-0963">Cytoplasm</keyword>